<dbReference type="Proteomes" id="UP001457282">
    <property type="component" value="Unassembled WGS sequence"/>
</dbReference>
<organism evidence="2 3">
    <name type="scientific">Rubus argutus</name>
    <name type="common">Southern blackberry</name>
    <dbReference type="NCBI Taxonomy" id="59490"/>
    <lineage>
        <taxon>Eukaryota</taxon>
        <taxon>Viridiplantae</taxon>
        <taxon>Streptophyta</taxon>
        <taxon>Embryophyta</taxon>
        <taxon>Tracheophyta</taxon>
        <taxon>Spermatophyta</taxon>
        <taxon>Magnoliopsida</taxon>
        <taxon>eudicotyledons</taxon>
        <taxon>Gunneridae</taxon>
        <taxon>Pentapetalae</taxon>
        <taxon>rosids</taxon>
        <taxon>fabids</taxon>
        <taxon>Rosales</taxon>
        <taxon>Rosaceae</taxon>
        <taxon>Rosoideae</taxon>
        <taxon>Rosoideae incertae sedis</taxon>
        <taxon>Rubus</taxon>
    </lineage>
</organism>
<sequence length="129" mass="13857">MSLAWPRGGLLSVLFFCKFCRQSPSGSLILLLQPSLVWSLSATKQTTQSAKASSIQLPFQKPLEASLPPAHVSSCPSLVARELSSSFSPASAITTLQQAVSGSLFQPAHLHRDHPYLSSCNLAEIFLGF</sequence>
<feature type="signal peptide" evidence="1">
    <location>
        <begin position="1"/>
        <end position="39"/>
    </location>
</feature>
<keyword evidence="1" id="KW-0732">Signal</keyword>
<dbReference type="EMBL" id="JBEDUW010000006">
    <property type="protein sequence ID" value="KAK9922198.1"/>
    <property type="molecule type" value="Genomic_DNA"/>
</dbReference>
<keyword evidence="3" id="KW-1185">Reference proteome</keyword>
<gene>
    <name evidence="2" type="ORF">M0R45_030676</name>
</gene>
<feature type="chain" id="PRO_5043676989" description="Secreted protein" evidence="1">
    <location>
        <begin position="40"/>
        <end position="129"/>
    </location>
</feature>
<evidence type="ECO:0000256" key="1">
    <source>
        <dbReference type="SAM" id="SignalP"/>
    </source>
</evidence>
<proteinExistence type="predicted"/>
<comment type="caution">
    <text evidence="2">The sequence shown here is derived from an EMBL/GenBank/DDBJ whole genome shotgun (WGS) entry which is preliminary data.</text>
</comment>
<reference evidence="2 3" key="1">
    <citation type="journal article" date="2023" name="G3 (Bethesda)">
        <title>A chromosome-length genome assembly and annotation of blackberry (Rubus argutus, cv. 'Hillquist').</title>
        <authorList>
            <person name="Bruna T."/>
            <person name="Aryal R."/>
            <person name="Dudchenko O."/>
            <person name="Sargent D.J."/>
            <person name="Mead D."/>
            <person name="Buti M."/>
            <person name="Cavallini A."/>
            <person name="Hytonen T."/>
            <person name="Andres J."/>
            <person name="Pham M."/>
            <person name="Weisz D."/>
            <person name="Mascagni F."/>
            <person name="Usai G."/>
            <person name="Natali L."/>
            <person name="Bassil N."/>
            <person name="Fernandez G.E."/>
            <person name="Lomsadze A."/>
            <person name="Armour M."/>
            <person name="Olukolu B."/>
            <person name="Poorten T."/>
            <person name="Britton C."/>
            <person name="Davik J."/>
            <person name="Ashrafi H."/>
            <person name="Aiden E.L."/>
            <person name="Borodovsky M."/>
            <person name="Worthington M."/>
        </authorList>
    </citation>
    <scope>NUCLEOTIDE SEQUENCE [LARGE SCALE GENOMIC DNA]</scope>
    <source>
        <strain evidence="2">PI 553951</strain>
    </source>
</reference>
<name>A0AAW1WF01_RUBAR</name>
<protein>
    <recommendedName>
        <fullName evidence="4">Secreted protein</fullName>
    </recommendedName>
</protein>
<evidence type="ECO:0008006" key="4">
    <source>
        <dbReference type="Google" id="ProtNLM"/>
    </source>
</evidence>
<evidence type="ECO:0000313" key="2">
    <source>
        <dbReference type="EMBL" id="KAK9922198.1"/>
    </source>
</evidence>
<accession>A0AAW1WF01</accession>
<evidence type="ECO:0000313" key="3">
    <source>
        <dbReference type="Proteomes" id="UP001457282"/>
    </source>
</evidence>
<dbReference type="AlphaFoldDB" id="A0AAW1WF01"/>